<protein>
    <submittedName>
        <fullName evidence="11">Uncharacterized protein</fullName>
    </submittedName>
</protein>
<evidence type="ECO:0000256" key="2">
    <source>
        <dbReference type="ARBA" id="ARBA00004673"/>
    </source>
</evidence>
<keyword evidence="5" id="KW-0999">Mitochondrion inner membrane</keyword>
<sequence>MCIFKSLLWFTHINHSGSPWEHTLLLYIELSSSMFSGLRGQVRAVVRVKLAKQEHRSNIYCKPPKEKIGPGQTVFTMSMFALGLLVPAGWIMYHIPVYRQTPPS</sequence>
<evidence type="ECO:0000313" key="12">
    <source>
        <dbReference type="Proteomes" id="UP000606274"/>
    </source>
</evidence>
<evidence type="ECO:0000256" key="9">
    <source>
        <dbReference type="ARBA" id="ARBA00023136"/>
    </source>
</evidence>
<comment type="caution">
    <text evidence="11">The sequence shown here is derived from an EMBL/GenBank/DDBJ whole genome shotgun (WGS) entry which is preliminary data.</text>
</comment>
<evidence type="ECO:0000256" key="7">
    <source>
        <dbReference type="ARBA" id="ARBA00022989"/>
    </source>
</evidence>
<evidence type="ECO:0000256" key="8">
    <source>
        <dbReference type="ARBA" id="ARBA00023128"/>
    </source>
</evidence>
<keyword evidence="8" id="KW-0496">Mitochondrion</keyword>
<feature type="transmembrane region" description="Helical" evidence="10">
    <location>
        <begin position="74"/>
        <end position="95"/>
    </location>
</feature>
<keyword evidence="4 10" id="KW-0812">Transmembrane</keyword>
<evidence type="ECO:0000313" key="11">
    <source>
        <dbReference type="EMBL" id="KAF7704600.1"/>
    </source>
</evidence>
<evidence type="ECO:0000256" key="5">
    <source>
        <dbReference type="ARBA" id="ARBA00022792"/>
    </source>
</evidence>
<name>A0A8T0BGP5_SILME</name>
<organism evidence="11 12">
    <name type="scientific">Silurus meridionalis</name>
    <name type="common">Southern catfish</name>
    <name type="synonym">Silurus soldatovi meridionalis</name>
    <dbReference type="NCBI Taxonomy" id="175797"/>
    <lineage>
        <taxon>Eukaryota</taxon>
        <taxon>Metazoa</taxon>
        <taxon>Chordata</taxon>
        <taxon>Craniata</taxon>
        <taxon>Vertebrata</taxon>
        <taxon>Euteleostomi</taxon>
        <taxon>Actinopterygii</taxon>
        <taxon>Neopterygii</taxon>
        <taxon>Teleostei</taxon>
        <taxon>Ostariophysi</taxon>
        <taxon>Siluriformes</taxon>
        <taxon>Siluridae</taxon>
        <taxon>Silurus</taxon>
    </lineage>
</organism>
<keyword evidence="9 10" id="KW-0472">Membrane</keyword>
<evidence type="ECO:0000256" key="10">
    <source>
        <dbReference type="SAM" id="Phobius"/>
    </source>
</evidence>
<proteinExistence type="inferred from homology"/>
<gene>
    <name evidence="11" type="ORF">HF521_021672</name>
</gene>
<keyword evidence="7 10" id="KW-1133">Transmembrane helix</keyword>
<dbReference type="Gene3D" id="4.10.81.10">
    <property type="entry name" value="Cytochrome c oxidase, subunit 8"/>
    <property type="match status" value="1"/>
</dbReference>
<comment type="pathway">
    <text evidence="2">Energy metabolism; oxidative phosphorylation.</text>
</comment>
<evidence type="ECO:0000256" key="1">
    <source>
        <dbReference type="ARBA" id="ARBA00004434"/>
    </source>
</evidence>
<keyword evidence="12" id="KW-1185">Reference proteome</keyword>
<dbReference type="EMBL" id="JABFDY010000008">
    <property type="protein sequence ID" value="KAF7704600.1"/>
    <property type="molecule type" value="Genomic_DNA"/>
</dbReference>
<comment type="similarity">
    <text evidence="3">Belongs to the cytochrome c oxidase VIII family.</text>
</comment>
<dbReference type="GO" id="GO:0045277">
    <property type="term" value="C:respiratory chain complex IV"/>
    <property type="evidence" value="ECO:0007669"/>
    <property type="project" value="InterPro"/>
</dbReference>
<dbReference type="SUPFAM" id="SSF81431">
    <property type="entry name" value="Mitochondrial cytochrome c oxidase subunit VIIIb (aka IX)"/>
    <property type="match status" value="1"/>
</dbReference>
<dbReference type="InterPro" id="IPR036548">
    <property type="entry name" value="Cyt_c_oxidase_su8_sf"/>
</dbReference>
<evidence type="ECO:0000256" key="4">
    <source>
        <dbReference type="ARBA" id="ARBA00022692"/>
    </source>
</evidence>
<dbReference type="Proteomes" id="UP000606274">
    <property type="component" value="Unassembled WGS sequence"/>
</dbReference>
<keyword evidence="6" id="KW-0809">Transit peptide</keyword>
<evidence type="ECO:0000256" key="3">
    <source>
        <dbReference type="ARBA" id="ARBA00010117"/>
    </source>
</evidence>
<dbReference type="AlphaFoldDB" id="A0A8T0BGP5"/>
<comment type="subcellular location">
    <subcellularLocation>
        <location evidence="1">Mitochondrion inner membrane</location>
        <topology evidence="1">Single-pass membrane protein</topology>
    </subcellularLocation>
</comment>
<dbReference type="GO" id="GO:0006123">
    <property type="term" value="P:mitochondrial electron transport, cytochrome c to oxygen"/>
    <property type="evidence" value="ECO:0007669"/>
    <property type="project" value="InterPro"/>
</dbReference>
<dbReference type="InterPro" id="IPR003205">
    <property type="entry name" value="Cyt_c_oxidase_su8"/>
</dbReference>
<accession>A0A8T0BGP5</accession>
<evidence type="ECO:0000256" key="6">
    <source>
        <dbReference type="ARBA" id="ARBA00022946"/>
    </source>
</evidence>
<dbReference type="Pfam" id="PF02285">
    <property type="entry name" value="COX8"/>
    <property type="match status" value="1"/>
</dbReference>
<dbReference type="PANTHER" id="PTHR16717">
    <property type="entry name" value="CYTOCHROME C OXIDASE POLYPEPTIDE VIII"/>
    <property type="match status" value="1"/>
</dbReference>
<dbReference type="GO" id="GO:0005743">
    <property type="term" value="C:mitochondrial inner membrane"/>
    <property type="evidence" value="ECO:0007669"/>
    <property type="project" value="UniProtKB-SubCell"/>
</dbReference>
<reference evidence="11" key="1">
    <citation type="submission" date="2020-08" db="EMBL/GenBank/DDBJ databases">
        <title>Chromosome-level assembly of Southern catfish (Silurus meridionalis) provides insights into visual adaptation to the nocturnal and benthic lifestyles.</title>
        <authorList>
            <person name="Zhang Y."/>
            <person name="Wang D."/>
            <person name="Peng Z."/>
        </authorList>
    </citation>
    <scope>NUCLEOTIDE SEQUENCE</scope>
    <source>
        <strain evidence="11">SWU-2019-XX</strain>
        <tissue evidence="11">Muscle</tissue>
    </source>
</reference>
<dbReference type="PANTHER" id="PTHR16717:SF7">
    <property type="entry name" value="CYTOCHROME C OXIDASE SUBUNIT 8A, MITOCHONDRIAL-LIKE"/>
    <property type="match status" value="1"/>
</dbReference>